<reference evidence="3 4" key="1">
    <citation type="submission" date="2011-01" db="EMBL/GenBank/DDBJ databases">
        <authorList>
            <person name="Durkin A.S."/>
            <person name="Madupu R."/>
            <person name="Torralba M."/>
            <person name="Gillis M."/>
            <person name="Methe B."/>
            <person name="Sutton G."/>
            <person name="Nelson K.E."/>
        </authorList>
    </citation>
    <scope>NUCLEOTIDE SEQUENCE [LARGE SCALE GENOMIC DNA]</scope>
    <source>
        <strain evidence="3 4">ACS-065-V-Col13</strain>
    </source>
</reference>
<dbReference type="PANTHER" id="PTHR43833:SF7">
    <property type="entry name" value="KTR SYSTEM POTASSIUM UPTAKE PROTEIN C"/>
    <property type="match status" value="1"/>
</dbReference>
<evidence type="ECO:0000259" key="1">
    <source>
        <dbReference type="PROSITE" id="PS51201"/>
    </source>
</evidence>
<dbReference type="EMBL" id="AEXM01000030">
    <property type="protein sequence ID" value="EGC81572.1"/>
    <property type="molecule type" value="Genomic_DNA"/>
</dbReference>
<gene>
    <name evidence="3" type="ORF">HMPREF9290_0860</name>
</gene>
<comment type="caution">
    <text evidence="3">The sequence shown here is derived from an EMBL/GenBank/DDBJ whole genome shotgun (WGS) entry which is preliminary data.</text>
</comment>
<keyword evidence="4" id="KW-1185">Reference proteome</keyword>
<dbReference type="GO" id="GO:0008324">
    <property type="term" value="F:monoatomic cation transmembrane transporter activity"/>
    <property type="evidence" value="ECO:0007669"/>
    <property type="project" value="InterPro"/>
</dbReference>
<dbReference type="InterPro" id="IPR003148">
    <property type="entry name" value="RCK_N"/>
</dbReference>
<dbReference type="AlphaFoldDB" id="F0GX86"/>
<feature type="domain" description="RCK N-terminal" evidence="1">
    <location>
        <begin position="2"/>
        <end position="118"/>
    </location>
</feature>
<organism evidence="3 4">
    <name type="scientific">Anaerococcus prevotii ACS-065-V-Col13</name>
    <dbReference type="NCBI Taxonomy" id="879305"/>
    <lineage>
        <taxon>Bacteria</taxon>
        <taxon>Bacillati</taxon>
        <taxon>Bacillota</taxon>
        <taxon>Tissierellia</taxon>
        <taxon>Tissierellales</taxon>
        <taxon>Peptoniphilaceae</taxon>
        <taxon>Anaerococcus</taxon>
    </lineage>
</organism>
<dbReference type="Pfam" id="PF02080">
    <property type="entry name" value="TrkA_C"/>
    <property type="match status" value="1"/>
</dbReference>
<accession>F0GX86</accession>
<evidence type="ECO:0000313" key="4">
    <source>
        <dbReference type="Proteomes" id="UP000005286"/>
    </source>
</evidence>
<dbReference type="PROSITE" id="PS51201">
    <property type="entry name" value="RCK_N"/>
    <property type="match status" value="1"/>
</dbReference>
<dbReference type="Gene3D" id="3.30.70.1450">
    <property type="entry name" value="Regulator of K+ conductance, C-terminal domain"/>
    <property type="match status" value="1"/>
</dbReference>
<dbReference type="PATRIC" id="fig|879305.3.peg.1417"/>
<dbReference type="InterPro" id="IPR050721">
    <property type="entry name" value="Trk_Ktr_HKT_K-transport"/>
</dbReference>
<dbReference type="RefSeq" id="WP_004835503.1">
    <property type="nucleotide sequence ID" value="NZ_AEXM01000030.1"/>
</dbReference>
<name>F0GX86_9FIRM</name>
<dbReference type="Pfam" id="PF02254">
    <property type="entry name" value="TrkA_N"/>
    <property type="match status" value="1"/>
</dbReference>
<dbReference type="SUPFAM" id="SSF51735">
    <property type="entry name" value="NAD(P)-binding Rossmann-fold domains"/>
    <property type="match status" value="1"/>
</dbReference>
<dbReference type="STRING" id="879305.HMPREF9290_0860"/>
<dbReference type="PROSITE" id="PS51202">
    <property type="entry name" value="RCK_C"/>
    <property type="match status" value="1"/>
</dbReference>
<dbReference type="InterPro" id="IPR036721">
    <property type="entry name" value="RCK_C_sf"/>
</dbReference>
<dbReference type="GO" id="GO:0006813">
    <property type="term" value="P:potassium ion transport"/>
    <property type="evidence" value="ECO:0007669"/>
    <property type="project" value="InterPro"/>
</dbReference>
<sequence length="217" mass="23860">MEKSVIVLGLGRFGSSVATKLFEKGVYVTAVDSNYRKVEKIANFVSSAAQGDITEELAMKSLGINNYDVAIIATGTDIEASIEATLICKDSGVEKVIAKATSQSHARILKKIGADQIVYPELDTGERLARALAGSNLLELVQFSNDFSLIEIKAHEDWIGKTLIELDFRKSYKMNVVAFERDGKMIMDIDPNLQIKEDDVLVLIGDNENAKELEENT</sequence>
<dbReference type="Gene3D" id="3.40.50.720">
    <property type="entry name" value="NAD(P)-binding Rossmann-like Domain"/>
    <property type="match status" value="1"/>
</dbReference>
<dbReference type="SUPFAM" id="SSF116726">
    <property type="entry name" value="TrkA C-terminal domain-like"/>
    <property type="match status" value="1"/>
</dbReference>
<dbReference type="Proteomes" id="UP000005286">
    <property type="component" value="Unassembled WGS sequence"/>
</dbReference>
<evidence type="ECO:0000259" key="2">
    <source>
        <dbReference type="PROSITE" id="PS51202"/>
    </source>
</evidence>
<proteinExistence type="predicted"/>
<dbReference type="PANTHER" id="PTHR43833">
    <property type="entry name" value="POTASSIUM CHANNEL PROTEIN 2-RELATED-RELATED"/>
    <property type="match status" value="1"/>
</dbReference>
<dbReference type="InterPro" id="IPR006037">
    <property type="entry name" value="RCK_C"/>
</dbReference>
<feature type="domain" description="RCK C-terminal" evidence="2">
    <location>
        <begin position="135"/>
        <end position="217"/>
    </location>
</feature>
<dbReference type="eggNOG" id="COG0569">
    <property type="taxonomic scope" value="Bacteria"/>
</dbReference>
<protein>
    <submittedName>
        <fullName evidence="3">Putative Ktr system potassium uptake protein A</fullName>
    </submittedName>
</protein>
<evidence type="ECO:0000313" key="3">
    <source>
        <dbReference type="EMBL" id="EGC81572.1"/>
    </source>
</evidence>
<dbReference type="InterPro" id="IPR036291">
    <property type="entry name" value="NAD(P)-bd_dom_sf"/>
</dbReference>